<dbReference type="EMBL" id="ATLV01017112">
    <property type="status" value="NOT_ANNOTATED_CDS"/>
    <property type="molecule type" value="Genomic_DNA"/>
</dbReference>
<name>A0A084VUY5_ANOSI</name>
<evidence type="ECO:0000313" key="4">
    <source>
        <dbReference type="Proteomes" id="UP000030765"/>
    </source>
</evidence>
<reference evidence="3" key="2">
    <citation type="submission" date="2020-05" db="UniProtKB">
        <authorList>
            <consortium name="EnsemblMetazoa"/>
        </authorList>
    </citation>
    <scope>IDENTIFICATION</scope>
</reference>
<accession>A0A084VUY5</accession>
<organism evidence="2">
    <name type="scientific">Anopheles sinensis</name>
    <name type="common">Mosquito</name>
    <dbReference type="NCBI Taxonomy" id="74873"/>
    <lineage>
        <taxon>Eukaryota</taxon>
        <taxon>Metazoa</taxon>
        <taxon>Ecdysozoa</taxon>
        <taxon>Arthropoda</taxon>
        <taxon>Hexapoda</taxon>
        <taxon>Insecta</taxon>
        <taxon>Pterygota</taxon>
        <taxon>Neoptera</taxon>
        <taxon>Endopterygota</taxon>
        <taxon>Diptera</taxon>
        <taxon>Nematocera</taxon>
        <taxon>Culicoidea</taxon>
        <taxon>Culicidae</taxon>
        <taxon>Anophelinae</taxon>
        <taxon>Anopheles</taxon>
    </lineage>
</organism>
<feature type="region of interest" description="Disordered" evidence="1">
    <location>
        <begin position="1"/>
        <end position="32"/>
    </location>
</feature>
<protein>
    <submittedName>
        <fullName evidence="2 3">Serine/threonine-protein kinase Nek7</fullName>
    </submittedName>
</protein>
<evidence type="ECO:0000256" key="1">
    <source>
        <dbReference type="SAM" id="MobiDB-lite"/>
    </source>
</evidence>
<reference evidence="2 4" key="1">
    <citation type="journal article" date="2014" name="BMC Genomics">
        <title>Genome sequence of Anopheles sinensis provides insight into genetics basis of mosquito competence for malaria parasites.</title>
        <authorList>
            <person name="Zhou D."/>
            <person name="Zhang D."/>
            <person name="Ding G."/>
            <person name="Shi L."/>
            <person name="Hou Q."/>
            <person name="Ye Y."/>
            <person name="Xu Y."/>
            <person name="Zhou H."/>
            <person name="Xiong C."/>
            <person name="Li S."/>
            <person name="Yu J."/>
            <person name="Hong S."/>
            <person name="Yu X."/>
            <person name="Zou P."/>
            <person name="Chen C."/>
            <person name="Chang X."/>
            <person name="Wang W."/>
            <person name="Lv Y."/>
            <person name="Sun Y."/>
            <person name="Ma L."/>
            <person name="Shen B."/>
            <person name="Zhu C."/>
        </authorList>
    </citation>
    <scope>NUCLEOTIDE SEQUENCE [LARGE SCALE GENOMIC DNA]</scope>
</reference>
<keyword evidence="2" id="KW-0418">Kinase</keyword>
<dbReference type="EnsemblMetazoa" id="ASIC009430-RA">
    <property type="protein sequence ID" value="ASIC009430-PA"/>
    <property type="gene ID" value="ASIC009430"/>
</dbReference>
<dbReference type="EMBL" id="KE525156">
    <property type="protein sequence ID" value="KFB41779.1"/>
    <property type="molecule type" value="Genomic_DNA"/>
</dbReference>
<keyword evidence="4" id="KW-1185">Reference proteome</keyword>
<keyword evidence="2" id="KW-0808">Transferase</keyword>
<dbReference type="GO" id="GO:0016301">
    <property type="term" value="F:kinase activity"/>
    <property type="evidence" value="ECO:0007669"/>
    <property type="project" value="UniProtKB-KW"/>
</dbReference>
<dbReference type="Proteomes" id="UP000030765">
    <property type="component" value="Unassembled WGS sequence"/>
</dbReference>
<proteinExistence type="predicted"/>
<evidence type="ECO:0000313" key="3">
    <source>
        <dbReference type="EnsemblMetazoa" id="ASIC009430-PA"/>
    </source>
</evidence>
<dbReference type="VEuPathDB" id="VectorBase:ASIC009430"/>
<dbReference type="AlphaFoldDB" id="A0A084VUY5"/>
<sequence>MPGQRRVSELSSGSRRTDSSLGAERDTVAHQAPACGMSASGRIFGCTVRALGLREKLERPLLSSDQTRSNRVLLEAAHLFSLGVGR</sequence>
<gene>
    <name evidence="2" type="ORF">ZHAS_00009430</name>
</gene>
<feature type="compositionally biased region" description="Basic and acidic residues" evidence="1">
    <location>
        <begin position="15"/>
        <end position="28"/>
    </location>
</feature>
<evidence type="ECO:0000313" key="2">
    <source>
        <dbReference type="EMBL" id="KFB41779.1"/>
    </source>
</evidence>